<dbReference type="InterPro" id="IPR024079">
    <property type="entry name" value="MetalloPept_cat_dom_sf"/>
</dbReference>
<dbReference type="InterPro" id="IPR001567">
    <property type="entry name" value="Pept_M3A_M3B_dom"/>
</dbReference>
<keyword evidence="3 7" id="KW-0479">Metal-binding</keyword>
<dbReference type="SUPFAM" id="SSF55486">
    <property type="entry name" value="Metalloproteases ('zincins'), catalytic domain"/>
    <property type="match status" value="1"/>
</dbReference>
<evidence type="ECO:0000256" key="4">
    <source>
        <dbReference type="ARBA" id="ARBA00022801"/>
    </source>
</evidence>
<dbReference type="Pfam" id="PF01432">
    <property type="entry name" value="Peptidase_M3"/>
    <property type="match status" value="1"/>
</dbReference>
<evidence type="ECO:0000256" key="2">
    <source>
        <dbReference type="ARBA" id="ARBA00022670"/>
    </source>
</evidence>
<keyword evidence="4 7" id="KW-0378">Hydrolase</keyword>
<dbReference type="Gene3D" id="1.10.1370.10">
    <property type="entry name" value="Neurolysin, domain 3"/>
    <property type="match status" value="1"/>
</dbReference>
<dbReference type="Gene3D" id="3.40.390.10">
    <property type="entry name" value="Collagenase (Catalytic Domain)"/>
    <property type="match status" value="1"/>
</dbReference>
<protein>
    <submittedName>
        <fullName evidence="10">M3 family metallopeptidase</fullName>
    </submittedName>
</protein>
<feature type="signal peptide" evidence="8">
    <location>
        <begin position="1"/>
        <end position="22"/>
    </location>
</feature>
<dbReference type="InterPro" id="IPR045090">
    <property type="entry name" value="Pept_M3A_M3B"/>
</dbReference>
<comment type="cofactor">
    <cofactor evidence="7">
        <name>Zn(2+)</name>
        <dbReference type="ChEBI" id="CHEBI:29105"/>
    </cofactor>
    <text evidence="7">Binds 1 zinc ion.</text>
</comment>
<comment type="caution">
    <text evidence="10">The sequence shown here is derived from an EMBL/GenBank/DDBJ whole genome shotgun (WGS) entry which is preliminary data.</text>
</comment>
<name>A0ABT5K9G7_9BURK</name>
<dbReference type="RefSeq" id="WP_273598994.1">
    <property type="nucleotide sequence ID" value="NZ_JAQQXT010000002.1"/>
</dbReference>
<evidence type="ECO:0000256" key="7">
    <source>
        <dbReference type="RuleBase" id="RU003435"/>
    </source>
</evidence>
<proteinExistence type="inferred from homology"/>
<organism evidence="10 11">
    <name type="scientific">Roseateles albus</name>
    <dbReference type="NCBI Taxonomy" id="2987525"/>
    <lineage>
        <taxon>Bacteria</taxon>
        <taxon>Pseudomonadati</taxon>
        <taxon>Pseudomonadota</taxon>
        <taxon>Betaproteobacteria</taxon>
        <taxon>Burkholderiales</taxon>
        <taxon>Sphaerotilaceae</taxon>
        <taxon>Roseateles</taxon>
    </lineage>
</organism>
<keyword evidence="6 7" id="KW-0482">Metalloprotease</keyword>
<dbReference type="CDD" id="cd06456">
    <property type="entry name" value="M3A_DCP"/>
    <property type="match status" value="1"/>
</dbReference>
<evidence type="ECO:0000256" key="5">
    <source>
        <dbReference type="ARBA" id="ARBA00022833"/>
    </source>
</evidence>
<gene>
    <name evidence="10" type="ORF">PRZ03_03150</name>
</gene>
<keyword evidence="5 7" id="KW-0862">Zinc</keyword>
<dbReference type="PANTHER" id="PTHR43660">
    <property type="entry name" value="DIPEPTIDYL CARBOXYPEPTIDASE"/>
    <property type="match status" value="1"/>
</dbReference>
<feature type="chain" id="PRO_5045486098" evidence="8">
    <location>
        <begin position="23"/>
        <end position="701"/>
    </location>
</feature>
<keyword evidence="2 7" id="KW-0645">Protease</keyword>
<evidence type="ECO:0000256" key="3">
    <source>
        <dbReference type="ARBA" id="ARBA00022723"/>
    </source>
</evidence>
<reference evidence="10 11" key="1">
    <citation type="submission" date="2022-10" db="EMBL/GenBank/DDBJ databases">
        <title>Paucibacter sp. hw1 Genome sequencing.</title>
        <authorList>
            <person name="Park S."/>
        </authorList>
    </citation>
    <scope>NUCLEOTIDE SEQUENCE [LARGE SCALE GENOMIC DNA]</scope>
    <source>
        <strain evidence="11">hw1</strain>
    </source>
</reference>
<evidence type="ECO:0000256" key="1">
    <source>
        <dbReference type="ARBA" id="ARBA00006040"/>
    </source>
</evidence>
<dbReference type="Proteomes" id="UP001221189">
    <property type="component" value="Unassembled WGS sequence"/>
</dbReference>
<dbReference type="InterPro" id="IPR034005">
    <property type="entry name" value="M3A_DCP"/>
</dbReference>
<sequence length="701" mass="78773">MRKLLLPLLLPVLLASSFSAGARDNPLLQPSTLPLGYPHFDQLQDADFAPALQAGMALHWREVDTILRNPAAPTFENTVEALERAGRLLGRTQNMLGSLSGTDNNPTRQALQQRFAPEMAAHRDRIALDPRLFARIDSLLKAKPKLDAEQQRLLERMHRNLRRAGAELPLDKQQRLREINSELAQMGAEFNRKVQAGVNDAALFITDRAALTGLSDAEIDALKQADGRFRIALQNTTGQPLLHRLQYRHLREQLYKASIARGSQGDANDTTALVSRFAALRAERAALLGFATYADFELQEQTAKEVKTVNALLRQLAPAAVASARKEQAALQQLADQEQDAAGKPRFALQAWDWDFYSERLRAVQHGYDGEQLRPYLELQTVLERGVFHAATELFGLNFKRRHDLPVYHPDVQVWEVFAPNGKTQALLLFDFYARPSKRGGAWANGYVRQSRLFGEKPVVGNHMNIPKPAAGQPTLLTWDETKTLFHEFGHNLHSMLSDIRYPGLAGTPRDYVEFPSQVNEMWQTWPSVFKHYARHHQTGAPMPEALLNKVLGAGTFNQGYATTEYLGATLLDQRWHQLSLAEVPKPEMVMAFEARVLEQEGFGPAQTLVAPRYRSPYFSHMVGGYSAGYYSYLWSELLDATTVEWIEKNGGLSRQVGEQLKRHVLAIGGSKDIMAEFETMVGSKPKLEPYLKRRGLSLNN</sequence>
<accession>A0ABT5K9G7</accession>
<keyword evidence="8" id="KW-0732">Signal</keyword>
<keyword evidence="11" id="KW-1185">Reference proteome</keyword>
<dbReference type="PANTHER" id="PTHR43660:SF1">
    <property type="entry name" value="DIPEPTIDYL CARBOXYPEPTIDASE"/>
    <property type="match status" value="1"/>
</dbReference>
<evidence type="ECO:0000256" key="8">
    <source>
        <dbReference type="SAM" id="SignalP"/>
    </source>
</evidence>
<dbReference type="EMBL" id="JAQQXT010000002">
    <property type="protein sequence ID" value="MDC8770557.1"/>
    <property type="molecule type" value="Genomic_DNA"/>
</dbReference>
<evidence type="ECO:0000259" key="9">
    <source>
        <dbReference type="Pfam" id="PF01432"/>
    </source>
</evidence>
<dbReference type="Gene3D" id="1.10.1370.40">
    <property type="match status" value="1"/>
</dbReference>
<dbReference type="InterPro" id="IPR024077">
    <property type="entry name" value="Neurolysin/TOP_dom2"/>
</dbReference>
<comment type="similarity">
    <text evidence="1 7">Belongs to the peptidase M3 family.</text>
</comment>
<feature type="domain" description="Peptidase M3A/M3B catalytic" evidence="9">
    <location>
        <begin position="244"/>
        <end position="696"/>
    </location>
</feature>
<evidence type="ECO:0000256" key="6">
    <source>
        <dbReference type="ARBA" id="ARBA00023049"/>
    </source>
</evidence>
<evidence type="ECO:0000313" key="11">
    <source>
        <dbReference type="Proteomes" id="UP001221189"/>
    </source>
</evidence>
<evidence type="ECO:0000313" key="10">
    <source>
        <dbReference type="EMBL" id="MDC8770557.1"/>
    </source>
</evidence>